<dbReference type="PANTHER" id="PTHR35339:SF4">
    <property type="entry name" value="LINALOOL DEHYDRATASE_ISOMERASE DOMAIN-CONTAINING PROTEIN"/>
    <property type="match status" value="1"/>
</dbReference>
<organism evidence="2 3">
    <name type="scientific">Clostridium rhizosphaerae</name>
    <dbReference type="NCBI Taxonomy" id="2803861"/>
    <lineage>
        <taxon>Bacteria</taxon>
        <taxon>Bacillati</taxon>
        <taxon>Bacillota</taxon>
        <taxon>Clostridia</taxon>
        <taxon>Eubacteriales</taxon>
        <taxon>Clostridiaceae</taxon>
        <taxon>Clostridium</taxon>
    </lineage>
</organism>
<evidence type="ECO:0000313" key="3">
    <source>
        <dbReference type="Proteomes" id="UP000632377"/>
    </source>
</evidence>
<dbReference type="EMBL" id="JAESWC010000012">
    <property type="protein sequence ID" value="MBL4937153.1"/>
    <property type="molecule type" value="Genomic_DNA"/>
</dbReference>
<dbReference type="RefSeq" id="WP_202749907.1">
    <property type="nucleotide sequence ID" value="NZ_JAESWC010000012.1"/>
</dbReference>
<protein>
    <submittedName>
        <fullName evidence="2">DUF2264 domain-containing protein</fullName>
    </submittedName>
</protein>
<reference evidence="2 3" key="1">
    <citation type="submission" date="2021-01" db="EMBL/GenBank/DDBJ databases">
        <title>Genome public.</title>
        <authorList>
            <person name="Liu C."/>
            <person name="Sun Q."/>
        </authorList>
    </citation>
    <scope>NUCLEOTIDE SEQUENCE [LARGE SCALE GENOMIC DNA]</scope>
    <source>
        <strain evidence="2 3">YIM B02515</strain>
    </source>
</reference>
<dbReference type="PANTHER" id="PTHR35339">
    <property type="entry name" value="LINALOOL DEHYDRATASE_ISOMERASE DOMAIN-CONTAINING PROTEIN"/>
    <property type="match status" value="1"/>
</dbReference>
<dbReference type="Proteomes" id="UP000632377">
    <property type="component" value="Unassembled WGS sequence"/>
</dbReference>
<gene>
    <name evidence="2" type="ORF">JK636_15490</name>
</gene>
<dbReference type="InterPro" id="IPR049349">
    <property type="entry name" value="DUF2264_N"/>
</dbReference>
<comment type="caution">
    <text evidence="2">The sequence shown here is derived from an EMBL/GenBank/DDBJ whole genome shotgun (WGS) entry which is preliminary data.</text>
</comment>
<dbReference type="Pfam" id="PF10022">
    <property type="entry name" value="DUF2264"/>
    <property type="match status" value="1"/>
</dbReference>
<evidence type="ECO:0000313" key="2">
    <source>
        <dbReference type="EMBL" id="MBL4937153.1"/>
    </source>
</evidence>
<evidence type="ECO:0000259" key="1">
    <source>
        <dbReference type="Pfam" id="PF10022"/>
    </source>
</evidence>
<keyword evidence="3" id="KW-1185">Reference proteome</keyword>
<dbReference type="InterPro" id="IPR016624">
    <property type="entry name" value="UCP014753"/>
</dbReference>
<name>A0ABS1TCU1_9CLOT</name>
<sequence length="671" mass="77481">MAFKILDPNYEKSPYSGMTKKHWLDASKFLLEGIFRHIPNMDAPVLVPRQEFSISYPNNNTNEWKKYAQKFEGLARSFLLAAPLLHNEPSAKVCGYSLKEYYKKQILLSVTSGTPNYLLSVPELESMAKSGETAFQHTCECASLVIGFEMCKKVIWDTYTDEEKDAIAAYLSSFGHSRTSSHNWRLFNMLILGFLHQEGYDIDKDIMRDHGQTIISYYAGDGWYRDGHSFDYYTPWAFHVYGPLWNQWYGYENEPYIAEKIEQYSNSLVESYPNMFDKRAQVTMWGRSCIYRSAATAPLAANFLLRNHKANPGLARRINSGALLQFITKEEVFYEGVPCLGFYGPFEAMLQDYSCAESPFWLANSFVCLCLEDNHPYWQDQENNGIWENLEKTKSKTTVLNGPGIVIDNHGANGITEFRTGKTMFSRKSAYIRNYLRLSFNSEFPWEDFDYAGAEAMQYSLKYFNTEEAIVPNIILYGGEKEGVLYRKEYFDFESSFQGKPSICIADFPVDYGMIRVDKMRIHDKPFMLSLGAYGFPKDDKVIIEERNYFGAKAIVIKGKEKQIAMCIYAGFDDIRVKERVGVNAIAKESYLIYGEVNCDKYYEYKPYVMISAILTKNDLSSWTEEELFPIKAFKFEDRERCGGYGKVYLKMQDGRNITVDYEELEGRLSI</sequence>
<proteinExistence type="predicted"/>
<accession>A0ABS1TCU1</accession>
<feature type="domain" description="DUF2264" evidence="1">
    <location>
        <begin position="45"/>
        <end position="383"/>
    </location>
</feature>